<feature type="signal peptide" evidence="12">
    <location>
        <begin position="1"/>
        <end position="24"/>
    </location>
</feature>
<evidence type="ECO:0000256" key="10">
    <source>
        <dbReference type="PIRSR" id="PIRSR601929-2"/>
    </source>
</evidence>
<dbReference type="InterPro" id="IPR006045">
    <property type="entry name" value="Cupin_1"/>
</dbReference>
<evidence type="ECO:0000256" key="2">
    <source>
        <dbReference type="ARBA" id="ARBA00007456"/>
    </source>
</evidence>
<comment type="similarity">
    <text evidence="2">Belongs to the germin family.</text>
</comment>
<feature type="binding site" evidence="10">
    <location>
        <position position="154"/>
    </location>
    <ligand>
        <name>Mn(2+)</name>
        <dbReference type="ChEBI" id="CHEBI:29035"/>
    </ligand>
</feature>
<dbReference type="SMART" id="SM00835">
    <property type="entry name" value="Cupin_1"/>
    <property type="match status" value="1"/>
</dbReference>
<feature type="binding site" evidence="10">
    <location>
        <position position="108"/>
    </location>
    <ligand>
        <name>Mn(2+)</name>
        <dbReference type="ChEBI" id="CHEBI:29035"/>
    </ligand>
</feature>
<keyword evidence="5 9" id="KW-0479">Metal-binding</keyword>
<proteinExistence type="inferred from homology"/>
<evidence type="ECO:0000313" key="15">
    <source>
        <dbReference type="Proteomes" id="UP000001514"/>
    </source>
</evidence>
<dbReference type="OMA" id="QLKATCH"/>
<dbReference type="GO" id="GO:2000280">
    <property type="term" value="P:regulation of root development"/>
    <property type="evidence" value="ECO:0007669"/>
    <property type="project" value="UniProtKB-ARBA"/>
</dbReference>
<name>D8SRA4_SELML</name>
<dbReference type="HOGENOM" id="CLU_015790_0_3_1"/>
<dbReference type="SUPFAM" id="SSF51182">
    <property type="entry name" value="RmlC-like cupins"/>
    <property type="match status" value="1"/>
</dbReference>
<feature type="binding site" evidence="10">
    <location>
        <position position="115"/>
    </location>
    <ligand>
        <name>Mn(2+)</name>
        <dbReference type="ChEBI" id="CHEBI:29035"/>
    </ligand>
</feature>
<dbReference type="KEGG" id="smo:SELMODRAFT_446428"/>
<feature type="disulfide bond" evidence="11">
    <location>
        <begin position="31"/>
        <end position="46"/>
    </location>
</feature>
<dbReference type="GO" id="GO:0009506">
    <property type="term" value="C:plasmodesma"/>
    <property type="evidence" value="ECO:0007669"/>
    <property type="project" value="UniProtKB-ARBA"/>
</dbReference>
<feature type="binding site" evidence="9">
    <location>
        <position position="110"/>
    </location>
    <ligand>
        <name>oxalate</name>
        <dbReference type="ChEBI" id="CHEBI:30623"/>
    </ligand>
</feature>
<keyword evidence="4" id="KW-0964">Secreted</keyword>
<feature type="domain" description="Cupin type-1" evidence="13">
    <location>
        <begin position="60"/>
        <end position="206"/>
    </location>
</feature>
<dbReference type="eggNOG" id="ENOG502QQ4A">
    <property type="taxonomic scope" value="Eukaryota"/>
</dbReference>
<dbReference type="AlphaFoldDB" id="D8SRA4"/>
<keyword evidence="3" id="KW-0052">Apoplast</keyword>
<evidence type="ECO:0000256" key="1">
    <source>
        <dbReference type="ARBA" id="ARBA00004271"/>
    </source>
</evidence>
<keyword evidence="8 9" id="KW-0464">Manganese</keyword>
<evidence type="ECO:0000256" key="6">
    <source>
        <dbReference type="ARBA" id="ARBA00022729"/>
    </source>
</evidence>
<evidence type="ECO:0000256" key="5">
    <source>
        <dbReference type="ARBA" id="ARBA00022723"/>
    </source>
</evidence>
<dbReference type="PANTHER" id="PTHR31238">
    <property type="entry name" value="GERMIN-LIKE PROTEIN SUBFAMILY 3 MEMBER 3"/>
    <property type="match status" value="1"/>
</dbReference>
<gene>
    <name evidence="14" type="ORF">SELMODRAFT_446428</name>
</gene>
<feature type="binding site" evidence="9">
    <location>
        <position position="115"/>
    </location>
    <ligand>
        <name>oxalate</name>
        <dbReference type="ChEBI" id="CHEBI:30623"/>
    </ligand>
</feature>
<dbReference type="InterPro" id="IPR019780">
    <property type="entry name" value="Germin_Mn-BS"/>
</dbReference>
<dbReference type="GO" id="GO:0030145">
    <property type="term" value="F:manganese ion binding"/>
    <property type="evidence" value="ECO:0007669"/>
    <property type="project" value="InterPro"/>
</dbReference>
<dbReference type="FunFam" id="2.60.120.10:FF:000025">
    <property type="entry name" value="germin-like protein subfamily 2 member 1"/>
    <property type="match status" value="1"/>
</dbReference>
<feature type="chain" id="PRO_5003122969" description="Cupin type-1 domain-containing protein" evidence="12">
    <location>
        <begin position="25"/>
        <end position="301"/>
    </location>
</feature>
<feature type="binding site" evidence="10">
    <location>
        <position position="110"/>
    </location>
    <ligand>
        <name>Mn(2+)</name>
        <dbReference type="ChEBI" id="CHEBI:29035"/>
    </ligand>
</feature>
<evidence type="ECO:0000256" key="12">
    <source>
        <dbReference type="SAM" id="SignalP"/>
    </source>
</evidence>
<evidence type="ECO:0000256" key="7">
    <source>
        <dbReference type="ARBA" id="ARBA00023157"/>
    </source>
</evidence>
<dbReference type="GO" id="GO:0010497">
    <property type="term" value="P:plasmodesmata-mediated intercellular transport"/>
    <property type="evidence" value="ECO:0007669"/>
    <property type="project" value="UniProtKB-ARBA"/>
</dbReference>
<dbReference type="PRINTS" id="PR00325">
    <property type="entry name" value="GERMIN"/>
</dbReference>
<evidence type="ECO:0000256" key="8">
    <source>
        <dbReference type="ARBA" id="ARBA00023211"/>
    </source>
</evidence>
<dbReference type="Pfam" id="PF00190">
    <property type="entry name" value="Cupin_1"/>
    <property type="match status" value="1"/>
</dbReference>
<evidence type="ECO:0000259" key="13">
    <source>
        <dbReference type="SMART" id="SM00835"/>
    </source>
</evidence>
<dbReference type="GO" id="GO:0048046">
    <property type="term" value="C:apoplast"/>
    <property type="evidence" value="ECO:0007669"/>
    <property type="project" value="UniProtKB-SubCell"/>
</dbReference>
<accession>D8SRA4</accession>
<dbReference type="InterPro" id="IPR001929">
    <property type="entry name" value="Germin"/>
</dbReference>
<keyword evidence="15" id="KW-1185">Reference proteome</keyword>
<dbReference type="Gramene" id="EFJ13014">
    <property type="protein sequence ID" value="EFJ13014"/>
    <property type="gene ID" value="SELMODRAFT_446428"/>
</dbReference>
<dbReference type="InterPro" id="IPR014710">
    <property type="entry name" value="RmlC-like_jellyroll"/>
</dbReference>
<keyword evidence="7 11" id="KW-1015">Disulfide bond</keyword>
<dbReference type="InParanoid" id="D8SRA4"/>
<dbReference type="STRING" id="88036.D8SRA4"/>
<sequence length="301" mass="32960">MMITLLQFLVIAAPIFQVITASDADPLQDFCVADLAKDLTLNGYPCKRAANTTTEDFIFSGLRNSGNTSVPSRAVATFGFVNDYPGLNTLGLAIARLDFAPGGLIPPHTHPRGSEIIYVVEGSLYAGFVTTQNQLFARVISKGDVMIFPRGLIHWQLNVGNTTAMAIVTLDSQSPGFQSVASSMFGSDILDEVLVKTFFIDENAVRQLKATCHCRGRVQVCLWVDDVCLRGVNLSSSLSSARKHKNNLLGPMPKTKPQALETNAKKAVLSNSKPKERLYFIKSLSRQKHTAMQFQAQTNYQ</sequence>
<comment type="subcellular location">
    <subcellularLocation>
        <location evidence="1">Secreted</location>
        <location evidence="1">Extracellular space</location>
        <location evidence="1">Apoplast</location>
    </subcellularLocation>
</comment>
<dbReference type="InterPro" id="IPR011051">
    <property type="entry name" value="RmlC_Cupin_sf"/>
</dbReference>
<organism evidence="15">
    <name type="scientific">Selaginella moellendorffii</name>
    <name type="common">Spikemoss</name>
    <dbReference type="NCBI Taxonomy" id="88036"/>
    <lineage>
        <taxon>Eukaryota</taxon>
        <taxon>Viridiplantae</taxon>
        <taxon>Streptophyta</taxon>
        <taxon>Embryophyta</taxon>
        <taxon>Tracheophyta</taxon>
        <taxon>Lycopodiopsida</taxon>
        <taxon>Selaginellales</taxon>
        <taxon>Selaginellaceae</taxon>
        <taxon>Selaginella</taxon>
    </lineage>
</organism>
<evidence type="ECO:0000256" key="9">
    <source>
        <dbReference type="PIRSR" id="PIRSR601929-1"/>
    </source>
</evidence>
<evidence type="ECO:0000256" key="11">
    <source>
        <dbReference type="PIRSR" id="PIRSR601929-3"/>
    </source>
</evidence>
<evidence type="ECO:0000256" key="4">
    <source>
        <dbReference type="ARBA" id="ARBA00022525"/>
    </source>
</evidence>
<dbReference type="EMBL" id="GL377635">
    <property type="protein sequence ID" value="EFJ13014.1"/>
    <property type="molecule type" value="Genomic_DNA"/>
</dbReference>
<dbReference type="Proteomes" id="UP000001514">
    <property type="component" value="Unassembled WGS sequence"/>
</dbReference>
<dbReference type="Gene3D" id="2.60.120.10">
    <property type="entry name" value="Jelly Rolls"/>
    <property type="match status" value="1"/>
</dbReference>
<evidence type="ECO:0000256" key="3">
    <source>
        <dbReference type="ARBA" id="ARBA00022523"/>
    </source>
</evidence>
<evidence type="ECO:0000313" key="14">
    <source>
        <dbReference type="EMBL" id="EFJ13014.1"/>
    </source>
</evidence>
<dbReference type="FunCoup" id="D8SRA4">
    <property type="interactions" value="47"/>
</dbReference>
<reference evidence="14 15" key="1">
    <citation type="journal article" date="2011" name="Science">
        <title>The Selaginella genome identifies genetic changes associated with the evolution of vascular plants.</title>
        <authorList>
            <person name="Banks J.A."/>
            <person name="Nishiyama T."/>
            <person name="Hasebe M."/>
            <person name="Bowman J.L."/>
            <person name="Gribskov M."/>
            <person name="dePamphilis C."/>
            <person name="Albert V.A."/>
            <person name="Aono N."/>
            <person name="Aoyama T."/>
            <person name="Ambrose B.A."/>
            <person name="Ashton N.W."/>
            <person name="Axtell M.J."/>
            <person name="Barker E."/>
            <person name="Barker M.S."/>
            <person name="Bennetzen J.L."/>
            <person name="Bonawitz N.D."/>
            <person name="Chapple C."/>
            <person name="Cheng C."/>
            <person name="Correa L.G."/>
            <person name="Dacre M."/>
            <person name="DeBarry J."/>
            <person name="Dreyer I."/>
            <person name="Elias M."/>
            <person name="Engstrom E.M."/>
            <person name="Estelle M."/>
            <person name="Feng L."/>
            <person name="Finet C."/>
            <person name="Floyd S.K."/>
            <person name="Frommer W.B."/>
            <person name="Fujita T."/>
            <person name="Gramzow L."/>
            <person name="Gutensohn M."/>
            <person name="Harholt J."/>
            <person name="Hattori M."/>
            <person name="Heyl A."/>
            <person name="Hirai T."/>
            <person name="Hiwatashi Y."/>
            <person name="Ishikawa M."/>
            <person name="Iwata M."/>
            <person name="Karol K.G."/>
            <person name="Koehler B."/>
            <person name="Kolukisaoglu U."/>
            <person name="Kubo M."/>
            <person name="Kurata T."/>
            <person name="Lalonde S."/>
            <person name="Li K."/>
            <person name="Li Y."/>
            <person name="Litt A."/>
            <person name="Lyons E."/>
            <person name="Manning G."/>
            <person name="Maruyama T."/>
            <person name="Michael T.P."/>
            <person name="Mikami K."/>
            <person name="Miyazaki S."/>
            <person name="Morinaga S."/>
            <person name="Murata T."/>
            <person name="Mueller-Roeber B."/>
            <person name="Nelson D.R."/>
            <person name="Obara M."/>
            <person name="Oguri Y."/>
            <person name="Olmstead R.G."/>
            <person name="Onodera N."/>
            <person name="Petersen B.L."/>
            <person name="Pils B."/>
            <person name="Prigge M."/>
            <person name="Rensing S.A."/>
            <person name="Riano-Pachon D.M."/>
            <person name="Roberts A.W."/>
            <person name="Sato Y."/>
            <person name="Scheller H.V."/>
            <person name="Schulz B."/>
            <person name="Schulz C."/>
            <person name="Shakirov E.V."/>
            <person name="Shibagaki N."/>
            <person name="Shinohara N."/>
            <person name="Shippen D.E."/>
            <person name="Soerensen I."/>
            <person name="Sotooka R."/>
            <person name="Sugimoto N."/>
            <person name="Sugita M."/>
            <person name="Sumikawa N."/>
            <person name="Tanurdzic M."/>
            <person name="Theissen G."/>
            <person name="Ulvskov P."/>
            <person name="Wakazuki S."/>
            <person name="Weng J.K."/>
            <person name="Willats W.W."/>
            <person name="Wipf D."/>
            <person name="Wolf P.G."/>
            <person name="Yang L."/>
            <person name="Zimmer A.D."/>
            <person name="Zhu Q."/>
            <person name="Mitros T."/>
            <person name="Hellsten U."/>
            <person name="Loque D."/>
            <person name="Otillar R."/>
            <person name="Salamov A."/>
            <person name="Schmutz J."/>
            <person name="Shapiro H."/>
            <person name="Lindquist E."/>
            <person name="Lucas S."/>
            <person name="Rokhsar D."/>
            <person name="Grigoriev I.V."/>
        </authorList>
    </citation>
    <scope>NUCLEOTIDE SEQUENCE [LARGE SCALE GENOMIC DNA]</scope>
</reference>
<protein>
    <recommendedName>
        <fullName evidence="13">Cupin type-1 domain-containing protein</fullName>
    </recommendedName>
</protein>
<keyword evidence="6 12" id="KW-0732">Signal</keyword>
<dbReference type="CDD" id="cd02241">
    <property type="entry name" value="cupin_OxOx"/>
    <property type="match status" value="1"/>
</dbReference>
<dbReference type="PROSITE" id="PS00725">
    <property type="entry name" value="GERMIN"/>
    <property type="match status" value="1"/>
</dbReference>